<evidence type="ECO:0000256" key="1">
    <source>
        <dbReference type="ARBA" id="ARBA00004651"/>
    </source>
</evidence>
<reference evidence="8 9" key="1">
    <citation type="submission" date="2009-06" db="EMBL/GenBank/DDBJ databases">
        <title>Complete sequence of Thermotogales bacterium TBF 19.5.1.</title>
        <authorList>
            <consortium name="US DOE Joint Genome Institute"/>
            <person name="Lucas S."/>
            <person name="Copeland A."/>
            <person name="Lapidus A."/>
            <person name="Glavina del Rio T."/>
            <person name="Tice H."/>
            <person name="Bruce D."/>
            <person name="Goodwin L."/>
            <person name="Pitluck S."/>
            <person name="Chertkov O."/>
            <person name="Brettin T."/>
            <person name="Detter J.C."/>
            <person name="Han C."/>
            <person name="Schmutz J."/>
            <person name="Larimer F."/>
            <person name="Land M."/>
            <person name="Hauser L."/>
            <person name="Kyrpides N."/>
            <person name="Ovchinnikova G."/>
            <person name="Noll K."/>
        </authorList>
    </citation>
    <scope>NUCLEOTIDE SEQUENCE [LARGE SCALE GENOMIC DNA]</scope>
    <source>
        <strain evidence="9">ATCC BAA-1733 / DSM 21960 / TBF 19.5.1</strain>
    </source>
</reference>
<evidence type="ECO:0000256" key="2">
    <source>
        <dbReference type="ARBA" id="ARBA00006386"/>
    </source>
</evidence>
<dbReference type="Pfam" id="PF03773">
    <property type="entry name" value="ArsP_1"/>
    <property type="match status" value="1"/>
</dbReference>
<evidence type="ECO:0000313" key="9">
    <source>
        <dbReference type="Proteomes" id="UP000002382"/>
    </source>
</evidence>
<feature type="transmembrane region" description="Helical" evidence="7">
    <location>
        <begin position="74"/>
        <end position="93"/>
    </location>
</feature>
<dbReference type="KEGG" id="kol:Kole_1158"/>
<keyword evidence="3" id="KW-1003">Cell membrane</keyword>
<sequence>MTTVILAIVAGAFLFWSLLKSVEKTKKSLKIARNLLAKTFLQIIGVMALIGLVLAAVPPELIKKLLGGSNEVLSTLYGAIIGTVTIIPGFIAFPLSKSLYESGAHLIAIAAFITTLTMVGFATIPIEVRHFGKKFTFYRNALSFVFAIGIALGMGVLL</sequence>
<comment type="subcellular location">
    <subcellularLocation>
        <location evidence="1">Cell membrane</location>
        <topology evidence="1">Multi-pass membrane protein</topology>
    </subcellularLocation>
</comment>
<dbReference type="AlphaFoldDB" id="C5CIJ6"/>
<feature type="transmembrane region" description="Helical" evidence="7">
    <location>
        <begin position="105"/>
        <end position="125"/>
    </location>
</feature>
<dbReference type="eggNOG" id="COG0701">
    <property type="taxonomic scope" value="Bacteria"/>
</dbReference>
<keyword evidence="9" id="KW-1185">Reference proteome</keyword>
<accession>C5CIJ6</accession>
<evidence type="ECO:0000313" key="8">
    <source>
        <dbReference type="EMBL" id="ACR79859.1"/>
    </source>
</evidence>
<evidence type="ECO:0000256" key="5">
    <source>
        <dbReference type="ARBA" id="ARBA00022989"/>
    </source>
</evidence>
<dbReference type="RefSeq" id="WP_015868516.1">
    <property type="nucleotide sequence ID" value="NC_012785.1"/>
</dbReference>
<keyword evidence="6 7" id="KW-0472">Membrane</keyword>
<evidence type="ECO:0000256" key="6">
    <source>
        <dbReference type="ARBA" id="ARBA00023136"/>
    </source>
</evidence>
<dbReference type="Proteomes" id="UP000002382">
    <property type="component" value="Chromosome"/>
</dbReference>
<comment type="similarity">
    <text evidence="2">Belongs to the UPF0718 family.</text>
</comment>
<protein>
    <recommendedName>
        <fullName evidence="10">Permease</fullName>
    </recommendedName>
</protein>
<evidence type="ECO:0000256" key="3">
    <source>
        <dbReference type="ARBA" id="ARBA00022475"/>
    </source>
</evidence>
<keyword evidence="5 7" id="KW-1133">Transmembrane helix</keyword>
<feature type="transmembrane region" description="Helical" evidence="7">
    <location>
        <begin position="40"/>
        <end position="62"/>
    </location>
</feature>
<organism evidence="8 9">
    <name type="scientific">Kosmotoga olearia (strain ATCC BAA-1733 / DSM 21960 / TBF 19.5.1)</name>
    <dbReference type="NCBI Taxonomy" id="521045"/>
    <lineage>
        <taxon>Bacteria</taxon>
        <taxon>Thermotogati</taxon>
        <taxon>Thermotogota</taxon>
        <taxon>Thermotogae</taxon>
        <taxon>Kosmotogales</taxon>
        <taxon>Kosmotogaceae</taxon>
        <taxon>Kosmotoga</taxon>
    </lineage>
</organism>
<keyword evidence="4 7" id="KW-0812">Transmembrane</keyword>
<dbReference type="EMBL" id="CP001634">
    <property type="protein sequence ID" value="ACR79859.1"/>
    <property type="molecule type" value="Genomic_DNA"/>
</dbReference>
<feature type="transmembrane region" description="Helical" evidence="7">
    <location>
        <begin position="137"/>
        <end position="157"/>
    </location>
</feature>
<evidence type="ECO:0008006" key="10">
    <source>
        <dbReference type="Google" id="ProtNLM"/>
    </source>
</evidence>
<dbReference type="STRING" id="521045.Kole_1158"/>
<dbReference type="HOGENOM" id="CLU_101297_2_0_0"/>
<dbReference type="InterPro" id="IPR005524">
    <property type="entry name" value="DUF318"/>
</dbReference>
<evidence type="ECO:0000256" key="7">
    <source>
        <dbReference type="SAM" id="Phobius"/>
    </source>
</evidence>
<reference evidence="8 9" key="2">
    <citation type="journal article" date="2011" name="J. Bacteriol.">
        <title>Genome Sequence of Kosmotoga olearia Strain TBF 19.5.1, a Thermophilic Bacterium with a Wide Growth Temperature Range, Isolated from the Troll B Oil Platform in the North Sea.</title>
        <authorList>
            <person name="Swithers K.S."/>
            <person name="Dipippo J.L."/>
            <person name="Bruce D.C."/>
            <person name="Detter C."/>
            <person name="Tapia R."/>
            <person name="Han S."/>
            <person name="Goodwin L.A."/>
            <person name="Han J."/>
            <person name="Woyke T."/>
            <person name="Pitluck S."/>
            <person name="Pennacchio L."/>
            <person name="Nolan M."/>
            <person name="Mikhailova N."/>
            <person name="Land M.L."/>
            <person name="Nesbo C.L."/>
            <person name="Gogarten J.P."/>
            <person name="Noll K.M."/>
        </authorList>
    </citation>
    <scope>NUCLEOTIDE SEQUENCE [LARGE SCALE GENOMIC DNA]</scope>
    <source>
        <strain evidence="9">ATCC BAA-1733 / DSM 21960 / TBF 19.5.1</strain>
    </source>
</reference>
<evidence type="ECO:0000256" key="4">
    <source>
        <dbReference type="ARBA" id="ARBA00022692"/>
    </source>
</evidence>
<gene>
    <name evidence="8" type="ordered locus">Kole_1158</name>
</gene>
<name>C5CIJ6_KOSOT</name>
<proteinExistence type="inferred from homology"/>
<dbReference type="GO" id="GO:0005886">
    <property type="term" value="C:plasma membrane"/>
    <property type="evidence" value="ECO:0007669"/>
    <property type="project" value="UniProtKB-SubCell"/>
</dbReference>
<dbReference type="OrthoDB" id="5465282at2"/>